<gene>
    <name evidence="1" type="ORF">JL09_g58</name>
</gene>
<evidence type="ECO:0000313" key="1">
    <source>
        <dbReference type="EMBL" id="KGK40749.1"/>
    </source>
</evidence>
<dbReference type="HOGENOM" id="CLU_636243_0_0_1"/>
<sequence length="431" mass="49535">MQNGTALADLIRLSSRLMASQDTKIEEESNTKLCGGFYENAGQENDYDQKTSLEDQEKSLTNYLYTFIKSQATIALDEPGLIRDDDESIYEDEDSETKTIFRSSSYDELVEQSVFSTFNENNTDDSFHSFRSDDFCDMDSEQKRENTKQLANSNSNVLPPKLVIKEYQEDKKNEYMYLSIGSGESVQFDDVILDDIICDCSSSNSEKGETKEHDDFTSLTSESEIQKIVDTIVMKLKLQLEPKLRKLSKEAEKYSIIKQIYNLPSISNINEEIKKNFNPKPKSYSLEFHDDVIREMVGREISEYGKVKDPKKGGSSFPVISANDQVKLNFNKYRKLDPIVEEDEISLDSVVVTYNRDKDRRKIKDIESDELINILRELRRGTFPDLNKVNNLVSLFEGCKDSSLEPKSVNTLSNKDLKQEILKELHTRNII</sequence>
<accession>A0A099P939</accession>
<dbReference type="Proteomes" id="UP000029867">
    <property type="component" value="Unassembled WGS sequence"/>
</dbReference>
<comment type="caution">
    <text evidence="1">The sequence shown here is derived from an EMBL/GenBank/DDBJ whole genome shotgun (WGS) entry which is preliminary data.</text>
</comment>
<proteinExistence type="predicted"/>
<dbReference type="EMBL" id="JQFK01000001">
    <property type="protein sequence ID" value="KGK40749.1"/>
    <property type="molecule type" value="Genomic_DNA"/>
</dbReference>
<protein>
    <submittedName>
        <fullName evidence="1">Uncharacterized protein</fullName>
    </submittedName>
</protein>
<reference evidence="2" key="1">
    <citation type="journal article" date="2014" name="Microb. Cell Fact.">
        <title>Exploiting Issatchenkia orientalis SD108 for succinic acid production.</title>
        <authorList>
            <person name="Xiao H."/>
            <person name="Shao Z."/>
            <person name="Jiang Y."/>
            <person name="Dole S."/>
            <person name="Zhao H."/>
        </authorList>
    </citation>
    <scope>NUCLEOTIDE SEQUENCE [LARGE SCALE GENOMIC DNA]</scope>
    <source>
        <strain evidence="2">SD108</strain>
    </source>
</reference>
<dbReference type="AlphaFoldDB" id="A0A099P939"/>
<dbReference type="VEuPathDB" id="FungiDB:C5L36_0A10730"/>
<name>A0A099P939_PICKU</name>
<organism evidence="1 2">
    <name type="scientific">Pichia kudriavzevii</name>
    <name type="common">Yeast</name>
    <name type="synonym">Issatchenkia orientalis</name>
    <dbReference type="NCBI Taxonomy" id="4909"/>
    <lineage>
        <taxon>Eukaryota</taxon>
        <taxon>Fungi</taxon>
        <taxon>Dikarya</taxon>
        <taxon>Ascomycota</taxon>
        <taxon>Saccharomycotina</taxon>
        <taxon>Pichiomycetes</taxon>
        <taxon>Pichiales</taxon>
        <taxon>Pichiaceae</taxon>
        <taxon>Pichia</taxon>
    </lineage>
</organism>
<evidence type="ECO:0000313" key="2">
    <source>
        <dbReference type="Proteomes" id="UP000029867"/>
    </source>
</evidence>